<dbReference type="InterPro" id="IPR036282">
    <property type="entry name" value="Glutathione-S-Trfase_C_sf"/>
</dbReference>
<organism evidence="4 5">
    <name type="scientific">Coniochaeta pulveracea</name>
    <dbReference type="NCBI Taxonomy" id="177199"/>
    <lineage>
        <taxon>Eukaryota</taxon>
        <taxon>Fungi</taxon>
        <taxon>Dikarya</taxon>
        <taxon>Ascomycota</taxon>
        <taxon>Pezizomycotina</taxon>
        <taxon>Sordariomycetes</taxon>
        <taxon>Sordariomycetidae</taxon>
        <taxon>Coniochaetales</taxon>
        <taxon>Coniochaetaceae</taxon>
        <taxon>Coniochaeta</taxon>
    </lineage>
</organism>
<comment type="caution">
    <text evidence="4">The sequence shown here is derived from an EMBL/GenBank/DDBJ whole genome shotgun (WGS) entry which is preliminary data.</text>
</comment>
<dbReference type="CDD" id="cd00570">
    <property type="entry name" value="GST_N_family"/>
    <property type="match status" value="1"/>
</dbReference>
<dbReference type="PROSITE" id="PS50404">
    <property type="entry name" value="GST_NTER"/>
    <property type="match status" value="1"/>
</dbReference>
<dbReference type="PROSITE" id="PS50405">
    <property type="entry name" value="GST_CTER"/>
    <property type="match status" value="1"/>
</dbReference>
<dbReference type="InterPro" id="IPR010987">
    <property type="entry name" value="Glutathione-S-Trfase_C-like"/>
</dbReference>
<protein>
    <recommendedName>
        <fullName evidence="6">GST N-terminal domain-containing protein</fullName>
    </recommendedName>
</protein>
<reference evidence="4 5" key="1">
    <citation type="submission" date="2018-08" db="EMBL/GenBank/DDBJ databases">
        <title>Draft genome of the lignicolous fungus Coniochaeta pulveracea.</title>
        <authorList>
            <person name="Borstlap C.J."/>
            <person name="De Witt R.N."/>
            <person name="Botha A."/>
            <person name="Volschenk H."/>
        </authorList>
    </citation>
    <scope>NUCLEOTIDE SEQUENCE [LARGE SCALE GENOMIC DNA]</scope>
    <source>
        <strain evidence="4 5">CAB683</strain>
    </source>
</reference>
<dbReference type="Pfam" id="PF13417">
    <property type="entry name" value="GST_N_3"/>
    <property type="match status" value="1"/>
</dbReference>
<dbReference type="Gene3D" id="3.40.30.10">
    <property type="entry name" value="Glutaredoxin"/>
    <property type="match status" value="1"/>
</dbReference>
<evidence type="ECO:0008006" key="6">
    <source>
        <dbReference type="Google" id="ProtNLM"/>
    </source>
</evidence>
<evidence type="ECO:0000256" key="1">
    <source>
        <dbReference type="ARBA" id="ARBA00007409"/>
    </source>
</evidence>
<name>A0A420Y2C6_9PEZI</name>
<dbReference type="PANTHER" id="PTHR43968:SF8">
    <property type="entry name" value="S-TRANSFERASE, PUTATIVE (AFU_ORTHOLOGUE AFUA_2G00590)-RELATED"/>
    <property type="match status" value="1"/>
</dbReference>
<comment type="similarity">
    <text evidence="1">Belongs to the GST superfamily.</text>
</comment>
<dbReference type="SFLD" id="SFLDS00019">
    <property type="entry name" value="Glutathione_Transferase_(cytos"/>
    <property type="match status" value="1"/>
</dbReference>
<feature type="domain" description="GST N-terminal" evidence="2">
    <location>
        <begin position="5"/>
        <end position="84"/>
    </location>
</feature>
<dbReference type="AlphaFoldDB" id="A0A420Y2C6"/>
<dbReference type="EMBL" id="QVQW01000063">
    <property type="protein sequence ID" value="RKU42031.1"/>
    <property type="molecule type" value="Genomic_DNA"/>
</dbReference>
<dbReference type="SFLD" id="SFLDG00358">
    <property type="entry name" value="Main_(cytGST)"/>
    <property type="match status" value="1"/>
</dbReference>
<sequence length="232" mass="25477">MGFNDKLVLYTNHRCPWAHRAHIALNELGLPFEEVIIDLDTPRSPEYLAINPRGLVPTLKFNDHIIPESGIVSQFLADAYPSHLLPPSNTVEGALRRAKIAFFVDAFFSKFQGPLIKFTLGKSEEEAQAGVEAAVAGLVKEVEPLLVDAKPFFGGAEKLTFAEVLTGSFVIRLVSLLKAGVYPASFGEDIATKAPNFHRWATQVSQHPSVTSIYDEDTIVSFSKKRIAANRG</sequence>
<dbReference type="GO" id="GO:0005737">
    <property type="term" value="C:cytoplasm"/>
    <property type="evidence" value="ECO:0007669"/>
    <property type="project" value="TreeGrafter"/>
</dbReference>
<dbReference type="PROSITE" id="PS51354">
    <property type="entry name" value="GLUTAREDOXIN_2"/>
    <property type="match status" value="1"/>
</dbReference>
<dbReference type="Gene3D" id="1.20.1050.10">
    <property type="match status" value="1"/>
</dbReference>
<evidence type="ECO:0000313" key="5">
    <source>
        <dbReference type="Proteomes" id="UP000275385"/>
    </source>
</evidence>
<dbReference type="Proteomes" id="UP000275385">
    <property type="component" value="Unassembled WGS sequence"/>
</dbReference>
<gene>
    <name evidence="4" type="ORF">DL546_005493</name>
</gene>
<dbReference type="PANTHER" id="PTHR43968">
    <property type="match status" value="1"/>
</dbReference>
<keyword evidence="5" id="KW-1185">Reference proteome</keyword>
<dbReference type="SUPFAM" id="SSF52833">
    <property type="entry name" value="Thioredoxin-like"/>
    <property type="match status" value="1"/>
</dbReference>
<dbReference type="InterPro" id="IPR036249">
    <property type="entry name" value="Thioredoxin-like_sf"/>
</dbReference>
<feature type="domain" description="GST C-terminal" evidence="3">
    <location>
        <begin position="93"/>
        <end position="227"/>
    </location>
</feature>
<dbReference type="SUPFAM" id="SSF47616">
    <property type="entry name" value="GST C-terminal domain-like"/>
    <property type="match status" value="1"/>
</dbReference>
<evidence type="ECO:0000259" key="3">
    <source>
        <dbReference type="PROSITE" id="PS50405"/>
    </source>
</evidence>
<dbReference type="InterPro" id="IPR004045">
    <property type="entry name" value="Glutathione_S-Trfase_N"/>
</dbReference>
<accession>A0A420Y2C6</accession>
<dbReference type="STRING" id="177199.A0A420Y2C6"/>
<proteinExistence type="inferred from homology"/>
<dbReference type="OrthoDB" id="202840at2759"/>
<dbReference type="InterPro" id="IPR040079">
    <property type="entry name" value="Glutathione_S-Trfase"/>
</dbReference>
<evidence type="ECO:0000313" key="4">
    <source>
        <dbReference type="EMBL" id="RKU42031.1"/>
    </source>
</evidence>
<evidence type="ECO:0000259" key="2">
    <source>
        <dbReference type="PROSITE" id="PS50404"/>
    </source>
</evidence>
<dbReference type="InterPro" id="IPR050983">
    <property type="entry name" value="GST_Omega/HSP26"/>
</dbReference>